<feature type="domain" description="T-SNARE coiled-coil homology" evidence="9">
    <location>
        <begin position="164"/>
        <end position="207"/>
    </location>
</feature>
<dbReference type="GO" id="GO:0016082">
    <property type="term" value="P:synaptic vesicle priming"/>
    <property type="evidence" value="ECO:0007669"/>
    <property type="project" value="TreeGrafter"/>
</dbReference>
<comment type="subcellular location">
    <subcellularLocation>
        <location evidence="6">Synapse</location>
        <location evidence="6">Synaptosome</location>
    </subcellularLocation>
</comment>
<dbReference type="GO" id="GO:0031629">
    <property type="term" value="P:synaptic vesicle fusion to presynaptic active zone membrane"/>
    <property type="evidence" value="ECO:0007669"/>
    <property type="project" value="TreeGrafter"/>
</dbReference>
<dbReference type="PANTHER" id="PTHR19305:SF14">
    <property type="entry name" value="SYNAPTOSOMAL-ASSOCIATED PROTEIN-RELATED"/>
    <property type="match status" value="1"/>
</dbReference>
<organism evidence="11 13">
    <name type="scientific">Dracunculus medinensis</name>
    <name type="common">Guinea worm</name>
    <dbReference type="NCBI Taxonomy" id="318479"/>
    <lineage>
        <taxon>Eukaryota</taxon>
        <taxon>Metazoa</taxon>
        <taxon>Ecdysozoa</taxon>
        <taxon>Nematoda</taxon>
        <taxon>Chromadorea</taxon>
        <taxon>Rhabditida</taxon>
        <taxon>Spirurina</taxon>
        <taxon>Dracunculoidea</taxon>
        <taxon>Dracunculidae</taxon>
        <taxon>Dracunculus</taxon>
    </lineage>
</organism>
<dbReference type="AlphaFoldDB" id="A0A0N4U4A7"/>
<keyword evidence="2" id="KW-0771">Synaptosome</keyword>
<dbReference type="GO" id="GO:0005484">
    <property type="term" value="F:SNAP receptor activity"/>
    <property type="evidence" value="ECO:0007669"/>
    <property type="project" value="TreeGrafter"/>
</dbReference>
<evidence type="ECO:0000313" key="11">
    <source>
        <dbReference type="Proteomes" id="UP000038040"/>
    </source>
</evidence>
<name>A0A0N4U4A7_DRAME</name>
<dbReference type="EMBL" id="UYYG01001154">
    <property type="protein sequence ID" value="VDN55993.1"/>
    <property type="molecule type" value="Genomic_DNA"/>
</dbReference>
<evidence type="ECO:0000313" key="13">
    <source>
        <dbReference type="WBParaSite" id="DME_0000160601-mRNA-1"/>
    </source>
</evidence>
<dbReference type="Proteomes" id="UP000038040">
    <property type="component" value="Unplaced"/>
</dbReference>
<dbReference type="WBParaSite" id="DME_0000160601-mRNA-1">
    <property type="protein sequence ID" value="DME_0000160601-mRNA-1"/>
    <property type="gene ID" value="DME_0000160601"/>
</dbReference>
<feature type="coiled-coil region" evidence="8">
    <location>
        <begin position="78"/>
        <end position="105"/>
    </location>
</feature>
<reference evidence="10 12" key="2">
    <citation type="submission" date="2018-11" db="EMBL/GenBank/DDBJ databases">
        <authorList>
            <consortium name="Pathogen Informatics"/>
        </authorList>
    </citation>
    <scope>NUCLEOTIDE SEQUENCE [LARGE SCALE GENOMIC DNA]</scope>
</reference>
<keyword evidence="5 8" id="KW-0175">Coiled coil</keyword>
<dbReference type="Proteomes" id="UP000274756">
    <property type="component" value="Unassembled WGS sequence"/>
</dbReference>
<dbReference type="Gene3D" id="1.20.5.110">
    <property type="match status" value="2"/>
</dbReference>
<protein>
    <recommendedName>
        <fullName evidence="7">Synaptosomal-associated protein</fullName>
    </recommendedName>
</protein>
<dbReference type="Pfam" id="PF00835">
    <property type="entry name" value="SNAP-25"/>
    <property type="match status" value="1"/>
</dbReference>
<dbReference type="GO" id="GO:0043005">
    <property type="term" value="C:neuron projection"/>
    <property type="evidence" value="ECO:0007669"/>
    <property type="project" value="UniProtKB-KW"/>
</dbReference>
<dbReference type="FunFam" id="1.20.5.110:FF:000007">
    <property type="entry name" value="Synaptosomal-associated protein"/>
    <property type="match status" value="1"/>
</dbReference>
<gene>
    <name evidence="10" type="ORF">DME_LOCUS5966</name>
</gene>
<dbReference type="SUPFAM" id="SSF58038">
    <property type="entry name" value="SNARE fusion complex"/>
    <property type="match status" value="2"/>
</dbReference>
<feature type="domain" description="T-SNARE coiled-coil homology" evidence="9">
    <location>
        <begin position="40"/>
        <end position="102"/>
    </location>
</feature>
<evidence type="ECO:0000256" key="4">
    <source>
        <dbReference type="ARBA" id="ARBA00023018"/>
    </source>
</evidence>
<reference evidence="13" key="1">
    <citation type="submission" date="2017-02" db="UniProtKB">
        <authorList>
            <consortium name="WormBaseParasite"/>
        </authorList>
    </citation>
    <scope>IDENTIFICATION</scope>
</reference>
<dbReference type="InterPro" id="IPR000727">
    <property type="entry name" value="T_SNARE_dom"/>
</dbReference>
<sequence length="233" mass="25997">MTKQSKAKFDDKDDGSVQCNGLILPADMSDELKTLNVQIESSTSDSLEATRRMMQLCEESKEAGIKTLVMLDDQGEQLERVEGGLDTINQDMREAEEHLKGMEKCCGLCVLPCFKTDDFEKNAEYAKAWKKDDDGGVISDQPRITVGDSGMGPQGGYITRITNDAREDEMDENIQQVSTMVGNLRNMAIDMSTEVSNQNRQLDRIHEKGLCALLNIANNVPCPDSSRLFDKRF</sequence>
<proteinExistence type="inferred from homology"/>
<dbReference type="PROSITE" id="PS50192">
    <property type="entry name" value="T_SNARE"/>
    <property type="match status" value="2"/>
</dbReference>
<dbReference type="GO" id="GO:0098793">
    <property type="term" value="C:presynapse"/>
    <property type="evidence" value="ECO:0007669"/>
    <property type="project" value="GOC"/>
</dbReference>
<evidence type="ECO:0000256" key="5">
    <source>
        <dbReference type="ARBA" id="ARBA00023054"/>
    </source>
</evidence>
<dbReference type="GO" id="GO:0019905">
    <property type="term" value="F:syntaxin binding"/>
    <property type="evidence" value="ECO:0007669"/>
    <property type="project" value="TreeGrafter"/>
</dbReference>
<comment type="similarity">
    <text evidence="1 7">Belongs to the SNAP-25 family.</text>
</comment>
<accession>A0A0N4U4A7</accession>
<dbReference type="PANTHER" id="PTHR19305">
    <property type="entry name" value="SYNAPTOSOMAL ASSOCIATED PROTEIN"/>
    <property type="match status" value="1"/>
</dbReference>
<evidence type="ECO:0000256" key="6">
    <source>
        <dbReference type="ARBA" id="ARBA00034102"/>
    </source>
</evidence>
<evidence type="ECO:0000259" key="9">
    <source>
        <dbReference type="PROSITE" id="PS50192"/>
    </source>
</evidence>
<dbReference type="GO" id="GO:0005886">
    <property type="term" value="C:plasma membrane"/>
    <property type="evidence" value="ECO:0007669"/>
    <property type="project" value="TreeGrafter"/>
</dbReference>
<evidence type="ECO:0000256" key="3">
    <source>
        <dbReference type="ARBA" id="ARBA00022737"/>
    </source>
</evidence>
<evidence type="ECO:0000256" key="7">
    <source>
        <dbReference type="RuleBase" id="RU003496"/>
    </source>
</evidence>
<evidence type="ECO:0000256" key="1">
    <source>
        <dbReference type="ARBA" id="ARBA00009480"/>
    </source>
</evidence>
<dbReference type="InterPro" id="IPR000928">
    <property type="entry name" value="SNAP-25_dom"/>
</dbReference>
<dbReference type="OrthoDB" id="19261at2759"/>
<keyword evidence="3" id="KW-0677">Repeat</keyword>
<evidence type="ECO:0000313" key="10">
    <source>
        <dbReference type="EMBL" id="VDN55993.1"/>
    </source>
</evidence>
<dbReference type="GO" id="GO:0031201">
    <property type="term" value="C:SNARE complex"/>
    <property type="evidence" value="ECO:0007669"/>
    <property type="project" value="TreeGrafter"/>
</dbReference>
<keyword evidence="4" id="KW-0770">Synapse</keyword>
<dbReference type="CDD" id="cd15889">
    <property type="entry name" value="SNARE_SNAP25N_23N"/>
    <property type="match status" value="1"/>
</dbReference>
<dbReference type="FunFam" id="1.20.5.110:FF:000018">
    <property type="entry name" value="Synaptosomal-associated protein"/>
    <property type="match status" value="1"/>
</dbReference>
<keyword evidence="12" id="KW-1185">Reference proteome</keyword>
<evidence type="ECO:0000256" key="2">
    <source>
        <dbReference type="ARBA" id="ARBA00022599"/>
    </source>
</evidence>
<dbReference type="SMART" id="SM00397">
    <property type="entry name" value="t_SNARE"/>
    <property type="match status" value="2"/>
</dbReference>
<evidence type="ECO:0000256" key="8">
    <source>
        <dbReference type="SAM" id="Coils"/>
    </source>
</evidence>
<evidence type="ECO:0000313" key="12">
    <source>
        <dbReference type="Proteomes" id="UP000274756"/>
    </source>
</evidence>
<dbReference type="STRING" id="318479.A0A0N4U4A7"/>